<dbReference type="OrthoDB" id="3626597at2759"/>
<dbReference type="PROSITE" id="PS00132">
    <property type="entry name" value="CARBOXYPEPT_ZN_1"/>
    <property type="match status" value="1"/>
</dbReference>
<keyword evidence="3 13" id="KW-0121">Carboxypeptidase</keyword>
<evidence type="ECO:0000256" key="3">
    <source>
        <dbReference type="ARBA" id="ARBA00022645"/>
    </source>
</evidence>
<dbReference type="AlphaFoldDB" id="A0A4C1ZXW0"/>
<evidence type="ECO:0000256" key="4">
    <source>
        <dbReference type="ARBA" id="ARBA00022670"/>
    </source>
</evidence>
<dbReference type="Proteomes" id="UP000299102">
    <property type="component" value="Unassembled WGS sequence"/>
</dbReference>
<dbReference type="SUPFAM" id="SSF53187">
    <property type="entry name" value="Zn-dependent exopeptidases"/>
    <property type="match status" value="1"/>
</dbReference>
<evidence type="ECO:0000313" key="14">
    <source>
        <dbReference type="Proteomes" id="UP000299102"/>
    </source>
</evidence>
<keyword evidence="6" id="KW-0732">Signal</keyword>
<dbReference type="InterPro" id="IPR000834">
    <property type="entry name" value="Peptidase_M14"/>
</dbReference>
<keyword evidence="5" id="KW-0479">Metal-binding</keyword>
<feature type="domain" description="Peptidase M14" evidence="12">
    <location>
        <begin position="58"/>
        <end position="322"/>
    </location>
</feature>
<comment type="caution">
    <text evidence="13">The sequence shown here is derived from an EMBL/GenBank/DDBJ whole genome shotgun (WGS) entry which is preliminary data.</text>
</comment>
<dbReference type="PROSITE" id="PS52035">
    <property type="entry name" value="PEPTIDASE_M14"/>
    <property type="match status" value="1"/>
</dbReference>
<accession>A0A4C1ZXW0</accession>
<dbReference type="Gene3D" id="3.40.630.10">
    <property type="entry name" value="Zn peptidases"/>
    <property type="match status" value="2"/>
</dbReference>
<keyword evidence="14" id="KW-1185">Reference proteome</keyword>
<protein>
    <submittedName>
        <fullName evidence="13">Zinc carboxypeptidase A 1</fullName>
    </submittedName>
</protein>
<evidence type="ECO:0000313" key="13">
    <source>
        <dbReference type="EMBL" id="GBP91495.1"/>
    </source>
</evidence>
<comment type="cofactor">
    <cofactor evidence="1">
        <name>Zn(2+)</name>
        <dbReference type="ChEBI" id="CHEBI:29105"/>
    </cofactor>
</comment>
<organism evidence="13 14">
    <name type="scientific">Eumeta variegata</name>
    <name type="common">Bagworm moth</name>
    <name type="synonym">Eumeta japonica</name>
    <dbReference type="NCBI Taxonomy" id="151549"/>
    <lineage>
        <taxon>Eukaryota</taxon>
        <taxon>Metazoa</taxon>
        <taxon>Ecdysozoa</taxon>
        <taxon>Arthropoda</taxon>
        <taxon>Hexapoda</taxon>
        <taxon>Insecta</taxon>
        <taxon>Pterygota</taxon>
        <taxon>Neoptera</taxon>
        <taxon>Endopterygota</taxon>
        <taxon>Lepidoptera</taxon>
        <taxon>Glossata</taxon>
        <taxon>Ditrysia</taxon>
        <taxon>Tineoidea</taxon>
        <taxon>Psychidae</taxon>
        <taxon>Oiketicinae</taxon>
        <taxon>Eumeta</taxon>
    </lineage>
</organism>
<evidence type="ECO:0000256" key="8">
    <source>
        <dbReference type="ARBA" id="ARBA00022833"/>
    </source>
</evidence>
<dbReference type="GO" id="GO:0005615">
    <property type="term" value="C:extracellular space"/>
    <property type="evidence" value="ECO:0007669"/>
    <property type="project" value="TreeGrafter"/>
</dbReference>
<evidence type="ECO:0000256" key="7">
    <source>
        <dbReference type="ARBA" id="ARBA00022801"/>
    </source>
</evidence>
<evidence type="ECO:0000259" key="12">
    <source>
        <dbReference type="PROSITE" id="PS52035"/>
    </source>
</evidence>
<comment type="caution">
    <text evidence="10">Lacks conserved residue(s) required for the propagation of feature annotation.</text>
</comment>
<keyword evidence="7" id="KW-0378">Hydrolase</keyword>
<evidence type="ECO:0000256" key="9">
    <source>
        <dbReference type="ARBA" id="ARBA00023049"/>
    </source>
</evidence>
<reference evidence="13 14" key="1">
    <citation type="journal article" date="2019" name="Commun. Biol.">
        <title>The bagworm genome reveals a unique fibroin gene that provides high tensile strength.</title>
        <authorList>
            <person name="Kono N."/>
            <person name="Nakamura H."/>
            <person name="Ohtoshi R."/>
            <person name="Tomita M."/>
            <person name="Numata K."/>
            <person name="Arakawa K."/>
        </authorList>
    </citation>
    <scope>NUCLEOTIDE SEQUENCE [LARGE SCALE GENOMIC DNA]</scope>
</reference>
<feature type="region of interest" description="Disordered" evidence="11">
    <location>
        <begin position="221"/>
        <end position="245"/>
    </location>
</feature>
<dbReference type="GO" id="GO:0008270">
    <property type="term" value="F:zinc ion binding"/>
    <property type="evidence" value="ECO:0007669"/>
    <property type="project" value="InterPro"/>
</dbReference>
<dbReference type="FunFam" id="3.40.630.10:FF:000084">
    <property type="entry name" value="Carboxypeptidase B2"/>
    <property type="match status" value="1"/>
</dbReference>
<evidence type="ECO:0000256" key="10">
    <source>
        <dbReference type="PROSITE-ProRule" id="PRU01379"/>
    </source>
</evidence>
<dbReference type="GO" id="GO:0004181">
    <property type="term" value="F:metallocarboxypeptidase activity"/>
    <property type="evidence" value="ECO:0007669"/>
    <property type="project" value="InterPro"/>
</dbReference>
<evidence type="ECO:0000256" key="11">
    <source>
        <dbReference type="SAM" id="MobiDB-lite"/>
    </source>
</evidence>
<keyword evidence="4" id="KW-0645">Protease</keyword>
<dbReference type="GO" id="GO:0006508">
    <property type="term" value="P:proteolysis"/>
    <property type="evidence" value="ECO:0007669"/>
    <property type="project" value="UniProtKB-KW"/>
</dbReference>
<dbReference type="STRING" id="151549.A0A4C1ZXW0"/>
<evidence type="ECO:0000256" key="6">
    <source>
        <dbReference type="ARBA" id="ARBA00022729"/>
    </source>
</evidence>
<sequence>MNESNGGVEILVAPRFEQRFQNEIKVNNLKATLELDDISRLIENENKPARSRPFSWDSYYDVDDIHDYIRAVSETYSNYSKLVTSGTSYEGRPLLGLRISTLDGVRKLLKPAVFIESGIHAREWITPAVTTYFINELLTSKLPEMRFLRDSFEWHIFPIVNPDGYHYTHTTPKTPPAPRAVWTSSGLSSISSQTSSILSSIPPHAFRVPKRTSLVLVSPVRGTRRDGGRTSSSQLSLEAPDSPAPKCSPRYVDRYWRKTRSKSPNGCYGADPNRNWGYNWGGEQVKPSVPDDVIALRRRSLAAAGPHWENVEGLSSELINLK</sequence>
<dbReference type="InterPro" id="IPR057246">
    <property type="entry name" value="CARBOXYPEPT_ZN_1"/>
</dbReference>
<evidence type="ECO:0000256" key="5">
    <source>
        <dbReference type="ARBA" id="ARBA00022723"/>
    </source>
</evidence>
<dbReference type="PANTHER" id="PTHR11705">
    <property type="entry name" value="PROTEASE FAMILY M14 CARBOXYPEPTIDASE A,B"/>
    <property type="match status" value="1"/>
</dbReference>
<dbReference type="PRINTS" id="PR00765">
    <property type="entry name" value="CRBOXYPTASEA"/>
</dbReference>
<gene>
    <name evidence="13" type="ORF">EVAR_66085_1</name>
</gene>
<keyword evidence="9" id="KW-0482">Metalloprotease</keyword>
<dbReference type="SMART" id="SM00631">
    <property type="entry name" value="Zn_pept"/>
    <property type="match status" value="1"/>
</dbReference>
<dbReference type="EMBL" id="BGZK01002176">
    <property type="protein sequence ID" value="GBP91495.1"/>
    <property type="molecule type" value="Genomic_DNA"/>
</dbReference>
<dbReference type="PANTHER" id="PTHR11705:SF153">
    <property type="entry name" value="ZINC CARBOXYPEPTIDASE A 1-LIKE PROTEIN"/>
    <property type="match status" value="1"/>
</dbReference>
<keyword evidence="8" id="KW-0862">Zinc</keyword>
<proteinExistence type="inferred from homology"/>
<comment type="similarity">
    <text evidence="2 10">Belongs to the peptidase M14 family.</text>
</comment>
<evidence type="ECO:0000256" key="2">
    <source>
        <dbReference type="ARBA" id="ARBA00005988"/>
    </source>
</evidence>
<name>A0A4C1ZXW0_EUMVA</name>
<dbReference type="Pfam" id="PF00246">
    <property type="entry name" value="Peptidase_M14"/>
    <property type="match status" value="2"/>
</dbReference>
<evidence type="ECO:0000256" key="1">
    <source>
        <dbReference type="ARBA" id="ARBA00001947"/>
    </source>
</evidence>